<protein>
    <submittedName>
        <fullName evidence="1">Uncharacterized protein</fullName>
    </submittedName>
</protein>
<geneLocation type="plasmid" evidence="1">
    <name>pHFK418-NDM</name>
</geneLocation>
<accession>A0A346FVL5</accession>
<evidence type="ECO:0000313" key="1">
    <source>
        <dbReference type="EMBL" id="AXN76515.1"/>
    </source>
</evidence>
<proteinExistence type="predicted"/>
<name>A0A346FVL5_PROMI</name>
<dbReference type="AlphaFoldDB" id="A0A346FVL5"/>
<keyword evidence="1" id="KW-0614">Plasmid</keyword>
<organism evidence="1">
    <name type="scientific">Proteus mirabilis</name>
    <dbReference type="NCBI Taxonomy" id="584"/>
    <lineage>
        <taxon>Bacteria</taxon>
        <taxon>Pseudomonadati</taxon>
        <taxon>Pseudomonadota</taxon>
        <taxon>Gammaproteobacteria</taxon>
        <taxon>Enterobacterales</taxon>
        <taxon>Morganellaceae</taxon>
        <taxon>Proteus</taxon>
    </lineage>
</organism>
<reference evidence="1" key="1">
    <citation type="submission" date="2018-10" db="EMBL/GenBank/DDBJ databases">
        <title>Proteus mirabilis strain HFK418 plasmid pHFK418-NDM, complete sequence.</title>
        <authorList>
            <person name="Dong D."/>
            <person name="Jia N."/>
            <person name="Zhang H."/>
            <person name="Zhao H."/>
            <person name="Liu Z."/>
            <person name="Zhu Y."/>
        </authorList>
    </citation>
    <scope>NUCLEOTIDE SEQUENCE</scope>
    <source>
        <strain evidence="1">HFK418</strain>
        <plasmid evidence="1">pHFK418-NDM</plasmid>
    </source>
</reference>
<dbReference type="RefSeq" id="WP_023159946.1">
    <property type="nucleotide sequence ID" value="NZ_CP046050.1"/>
</dbReference>
<sequence length="313" mass="35539">MSVSNDTIDYTIRGNSAAVDKVITQLAAAAGIPKSTFIRNKLEEIFQNRYDQYAASSSLVAAYDEILARELGTTVKSIPIDNFMTTPKKIAMCEILKIKDSRQLESVLINNGKYILHRARQTMFGNSNVPVLTASSLWFALFCELAGTTQEQVKEAENRIFNKFKLEGRYYEYMEDINAIRELKGIQPLPVRDNDAETKYCQVRIYKPKEYQYGAWRVEIFVSKESQPVMEEFGICYPVLKNRLLIADSALSYQTAVLNSDKEYESGFLFKNGECQLDLYSSGISEELNPTPISEVAEVLKNHINDIIIQRLG</sequence>
<dbReference type="EMBL" id="MH491967">
    <property type="protein sequence ID" value="AXN76515.1"/>
    <property type="molecule type" value="Genomic_DNA"/>
</dbReference>